<dbReference type="EMBL" id="JABBWG010000011">
    <property type="protein sequence ID" value="KAG1818509.1"/>
    <property type="molecule type" value="Genomic_DNA"/>
</dbReference>
<dbReference type="Proteomes" id="UP000807769">
    <property type="component" value="Unassembled WGS sequence"/>
</dbReference>
<dbReference type="RefSeq" id="XP_041194381.1">
    <property type="nucleotide sequence ID" value="XM_041344476.1"/>
</dbReference>
<proteinExistence type="predicted"/>
<name>A0A9P7JF16_9AGAM</name>
<reference evidence="1" key="1">
    <citation type="journal article" date="2020" name="New Phytol.">
        <title>Comparative genomics reveals dynamic genome evolution in host specialist ectomycorrhizal fungi.</title>
        <authorList>
            <person name="Lofgren L.A."/>
            <person name="Nguyen N.H."/>
            <person name="Vilgalys R."/>
            <person name="Ruytinx J."/>
            <person name="Liao H.L."/>
            <person name="Branco S."/>
            <person name="Kuo A."/>
            <person name="LaButti K."/>
            <person name="Lipzen A."/>
            <person name="Andreopoulos W."/>
            <person name="Pangilinan J."/>
            <person name="Riley R."/>
            <person name="Hundley H."/>
            <person name="Na H."/>
            <person name="Barry K."/>
            <person name="Grigoriev I.V."/>
            <person name="Stajich J.E."/>
            <person name="Kennedy P.G."/>
        </authorList>
    </citation>
    <scope>NUCLEOTIDE SEQUENCE</scope>
    <source>
        <strain evidence="1">MN1</strain>
    </source>
</reference>
<dbReference type="AlphaFoldDB" id="A0A9P7JF16"/>
<keyword evidence="2" id="KW-1185">Reference proteome</keyword>
<protein>
    <submittedName>
        <fullName evidence="1">Uncharacterized protein</fullName>
    </submittedName>
</protein>
<evidence type="ECO:0000313" key="2">
    <source>
        <dbReference type="Proteomes" id="UP000807769"/>
    </source>
</evidence>
<dbReference type="GeneID" id="64638492"/>
<comment type="caution">
    <text evidence="1">The sequence shown here is derived from an EMBL/GenBank/DDBJ whole genome shotgun (WGS) entry which is preliminary data.</text>
</comment>
<evidence type="ECO:0000313" key="1">
    <source>
        <dbReference type="EMBL" id="KAG1818509.1"/>
    </source>
</evidence>
<organism evidence="1 2">
    <name type="scientific">Suillus subaureus</name>
    <dbReference type="NCBI Taxonomy" id="48587"/>
    <lineage>
        <taxon>Eukaryota</taxon>
        <taxon>Fungi</taxon>
        <taxon>Dikarya</taxon>
        <taxon>Basidiomycota</taxon>
        <taxon>Agaricomycotina</taxon>
        <taxon>Agaricomycetes</taxon>
        <taxon>Agaricomycetidae</taxon>
        <taxon>Boletales</taxon>
        <taxon>Suillineae</taxon>
        <taxon>Suillaceae</taxon>
        <taxon>Suillus</taxon>
    </lineage>
</organism>
<gene>
    <name evidence="1" type="ORF">BJ212DRAFT_96938</name>
</gene>
<sequence>MKLSFLTFSFDYDRYVNQGITMNLLESVLSSPMIDFSSSDSFILTSFSRRLRINKSLDISPIVTLSFFASFVRGVGILAMIGNTDASRNKSRFTAEARELFPNVSKTSVTLACFPSSEPKSWEKPAMPIVSKLLLRDFRSLHSKYPFLTRYDSSLKSL</sequence>
<accession>A0A9P7JF16</accession>